<evidence type="ECO:0000313" key="2">
    <source>
        <dbReference type="EMBL" id="KAK8756174.1"/>
    </source>
</evidence>
<evidence type="ECO:0000256" key="1">
    <source>
        <dbReference type="SAM" id="SignalP"/>
    </source>
</evidence>
<proteinExistence type="predicted"/>
<evidence type="ECO:0000313" key="3">
    <source>
        <dbReference type="Proteomes" id="UP001321473"/>
    </source>
</evidence>
<dbReference type="AlphaFoldDB" id="A0AAQ4D134"/>
<keyword evidence="3" id="KW-1185">Reference proteome</keyword>
<dbReference type="EMBL" id="JARKHS020036452">
    <property type="protein sequence ID" value="KAK8756174.1"/>
    <property type="molecule type" value="Genomic_DNA"/>
</dbReference>
<feature type="chain" id="PRO_5042968827" evidence="1">
    <location>
        <begin position="20"/>
        <end position="157"/>
    </location>
</feature>
<reference evidence="2 3" key="1">
    <citation type="journal article" date="2023" name="Arcadia Sci">
        <title>De novo assembly of a long-read Amblyomma americanum tick genome.</title>
        <authorList>
            <person name="Chou S."/>
            <person name="Poskanzer K.E."/>
            <person name="Rollins M."/>
            <person name="Thuy-Boun P.S."/>
        </authorList>
    </citation>
    <scope>NUCLEOTIDE SEQUENCE [LARGE SCALE GENOMIC DNA]</scope>
    <source>
        <strain evidence="2">F_SG_1</strain>
        <tissue evidence="2">Salivary glands</tissue>
    </source>
</reference>
<comment type="caution">
    <text evidence="2">The sequence shown here is derived from an EMBL/GenBank/DDBJ whole genome shotgun (WGS) entry which is preliminary data.</text>
</comment>
<feature type="signal peptide" evidence="1">
    <location>
        <begin position="1"/>
        <end position="19"/>
    </location>
</feature>
<dbReference type="Proteomes" id="UP001321473">
    <property type="component" value="Unassembled WGS sequence"/>
</dbReference>
<protein>
    <submittedName>
        <fullName evidence="2">Uncharacterized protein</fullName>
    </submittedName>
</protein>
<organism evidence="2 3">
    <name type="scientific">Amblyomma americanum</name>
    <name type="common">Lone star tick</name>
    <dbReference type="NCBI Taxonomy" id="6943"/>
    <lineage>
        <taxon>Eukaryota</taxon>
        <taxon>Metazoa</taxon>
        <taxon>Ecdysozoa</taxon>
        <taxon>Arthropoda</taxon>
        <taxon>Chelicerata</taxon>
        <taxon>Arachnida</taxon>
        <taxon>Acari</taxon>
        <taxon>Parasitiformes</taxon>
        <taxon>Ixodida</taxon>
        <taxon>Ixodoidea</taxon>
        <taxon>Ixodidae</taxon>
        <taxon>Amblyomminae</taxon>
        <taxon>Amblyomma</taxon>
    </lineage>
</organism>
<sequence length="157" mass="15953">MCRLLPFAAFLALLGLALAAPAEEMAPAPEAAAEPLPAADAKPASADDKAVEGRTGYFPVYGGGAYGAGFNRGGSFGLGSYGNNYGQGGFGYNYGGTNRRDYGNVQTYGDREAFGVSQSAGANRRYGQGSFGNAYNNQAHGAGANSYGAGYQGGYLG</sequence>
<gene>
    <name evidence="2" type="ORF">V5799_001121</name>
</gene>
<accession>A0AAQ4D134</accession>
<name>A0AAQ4D134_AMBAM</name>
<keyword evidence="1" id="KW-0732">Signal</keyword>